<feature type="compositionally biased region" description="Basic residues" evidence="1">
    <location>
        <begin position="160"/>
        <end position="174"/>
    </location>
</feature>
<feature type="compositionally biased region" description="Basic and acidic residues" evidence="1">
    <location>
        <begin position="130"/>
        <end position="142"/>
    </location>
</feature>
<feature type="region of interest" description="Disordered" evidence="1">
    <location>
        <begin position="147"/>
        <end position="174"/>
    </location>
</feature>
<feature type="region of interest" description="Disordered" evidence="1">
    <location>
        <begin position="123"/>
        <end position="142"/>
    </location>
</feature>
<dbReference type="RefSeq" id="WP_377609512.1">
    <property type="nucleotide sequence ID" value="NZ_JBHUPA010000002.1"/>
</dbReference>
<evidence type="ECO:0000313" key="2">
    <source>
        <dbReference type="EMBL" id="MFD2961363.1"/>
    </source>
</evidence>
<accession>A0ABW6AYM0</accession>
<organism evidence="2 3">
    <name type="scientific">Olivibacter jilunii</name>
    <dbReference type="NCBI Taxonomy" id="985016"/>
    <lineage>
        <taxon>Bacteria</taxon>
        <taxon>Pseudomonadati</taxon>
        <taxon>Bacteroidota</taxon>
        <taxon>Sphingobacteriia</taxon>
        <taxon>Sphingobacteriales</taxon>
        <taxon>Sphingobacteriaceae</taxon>
        <taxon>Olivibacter</taxon>
    </lineage>
</organism>
<name>A0ABW6AYM0_9SPHI</name>
<evidence type="ECO:0000256" key="1">
    <source>
        <dbReference type="SAM" id="MobiDB-lite"/>
    </source>
</evidence>
<sequence>MSNKTKETLAFLFARNKEVKTYYKTSDGQFFSDKERAYTHANDLKNKNVEPYSRSTYETVADLRALIANKAEKEQAEVEKTEKKQAYLALKQEQADKEDQEKAEQEAKVQAVKEAEEKLAMESLKQAANEVDKNAAKEADKTVELEAVTPVEVQEEKPVKATKGKTTKTTKTTK</sequence>
<reference evidence="3" key="1">
    <citation type="journal article" date="2019" name="Int. J. Syst. Evol. Microbiol.">
        <title>The Global Catalogue of Microorganisms (GCM) 10K type strain sequencing project: providing services to taxonomists for standard genome sequencing and annotation.</title>
        <authorList>
            <consortium name="The Broad Institute Genomics Platform"/>
            <consortium name="The Broad Institute Genome Sequencing Center for Infectious Disease"/>
            <person name="Wu L."/>
            <person name="Ma J."/>
        </authorList>
    </citation>
    <scope>NUCLEOTIDE SEQUENCE [LARGE SCALE GENOMIC DNA]</scope>
    <source>
        <strain evidence="3">KCTC 23098</strain>
    </source>
</reference>
<dbReference type="Proteomes" id="UP001597560">
    <property type="component" value="Unassembled WGS sequence"/>
</dbReference>
<proteinExistence type="predicted"/>
<evidence type="ECO:0000313" key="3">
    <source>
        <dbReference type="Proteomes" id="UP001597560"/>
    </source>
</evidence>
<keyword evidence="3" id="KW-1185">Reference proteome</keyword>
<dbReference type="EMBL" id="JBHUPA010000002">
    <property type="protein sequence ID" value="MFD2961363.1"/>
    <property type="molecule type" value="Genomic_DNA"/>
</dbReference>
<gene>
    <name evidence="2" type="ORF">ACFS6J_06185</name>
</gene>
<protein>
    <submittedName>
        <fullName evidence="2">Uncharacterized protein</fullName>
    </submittedName>
</protein>
<comment type="caution">
    <text evidence="2">The sequence shown here is derived from an EMBL/GenBank/DDBJ whole genome shotgun (WGS) entry which is preliminary data.</text>
</comment>